<evidence type="ECO:0000256" key="4">
    <source>
        <dbReference type="ARBA" id="ARBA00022692"/>
    </source>
</evidence>
<dbReference type="PANTHER" id="PTHR21181">
    <property type="match status" value="1"/>
</dbReference>
<proteinExistence type="inferred from homology"/>
<keyword evidence="7 8" id="KW-0472">Membrane</keyword>
<evidence type="ECO:0000256" key="8">
    <source>
        <dbReference type="RuleBase" id="RU367002"/>
    </source>
</evidence>
<keyword evidence="4 8" id="KW-0812">Transmembrane</keyword>
<keyword evidence="5 8" id="KW-0256">Endoplasmic reticulum</keyword>
<accession>A0AAD9QSX8</accession>
<evidence type="ECO:0000313" key="10">
    <source>
        <dbReference type="EMBL" id="KAK2566784.1"/>
    </source>
</evidence>
<evidence type="ECO:0000256" key="7">
    <source>
        <dbReference type="ARBA" id="ARBA00023136"/>
    </source>
</evidence>
<evidence type="ECO:0000256" key="6">
    <source>
        <dbReference type="ARBA" id="ARBA00022989"/>
    </source>
</evidence>
<feature type="non-terminal residue" evidence="10">
    <location>
        <position position="1"/>
    </location>
</feature>
<protein>
    <recommendedName>
        <fullName evidence="8">Membrane magnesium transporter</fullName>
    </recommendedName>
</protein>
<gene>
    <name evidence="10" type="ORF">P5673_009464</name>
</gene>
<dbReference type="AlphaFoldDB" id="A0AAD9QSX8"/>
<dbReference type="GO" id="GO:0031901">
    <property type="term" value="C:early endosome membrane"/>
    <property type="evidence" value="ECO:0007669"/>
    <property type="project" value="UniProtKB-SubCell"/>
</dbReference>
<evidence type="ECO:0000256" key="9">
    <source>
        <dbReference type="SAM" id="SignalP"/>
    </source>
</evidence>
<comment type="subunit">
    <text evidence="3">Component of the ER membrane protein complex (EMC).</text>
</comment>
<comment type="caution">
    <text evidence="8">Lacks conserved residue(s) required for the propagation of feature annotation.</text>
</comment>
<organism evidence="10 11">
    <name type="scientific">Acropora cervicornis</name>
    <name type="common">Staghorn coral</name>
    <dbReference type="NCBI Taxonomy" id="6130"/>
    <lineage>
        <taxon>Eukaryota</taxon>
        <taxon>Metazoa</taxon>
        <taxon>Cnidaria</taxon>
        <taxon>Anthozoa</taxon>
        <taxon>Hexacorallia</taxon>
        <taxon>Scleractinia</taxon>
        <taxon>Astrocoeniina</taxon>
        <taxon>Acroporidae</taxon>
        <taxon>Acropora</taxon>
    </lineage>
</organism>
<dbReference type="PANTHER" id="PTHR21181:SF7">
    <property type="entry name" value="ER MEMBRANE PROTEIN COMPLEX SUBUNIT 5"/>
    <property type="match status" value="1"/>
</dbReference>
<dbReference type="GO" id="GO:0005886">
    <property type="term" value="C:plasma membrane"/>
    <property type="evidence" value="ECO:0007669"/>
    <property type="project" value="TreeGrafter"/>
</dbReference>
<evidence type="ECO:0000256" key="1">
    <source>
        <dbReference type="ARBA" id="ARBA00004477"/>
    </source>
</evidence>
<keyword evidence="6 8" id="KW-1133">Transmembrane helix</keyword>
<comment type="subcellular location">
    <subcellularLocation>
        <location evidence="1">Endoplasmic reticulum membrane</location>
        <topology evidence="1">Multi-pass membrane protein</topology>
    </subcellularLocation>
    <subcellularLocation>
        <location evidence="8">Golgi apparatus membrane</location>
        <topology evidence="8">Multi-pass membrane protein</topology>
    </subcellularLocation>
    <subcellularLocation>
        <location evidence="8">Early endosome membrane</location>
        <topology evidence="8">Multi-pass membrane protein</topology>
    </subcellularLocation>
</comment>
<sequence length="104" mass="11531">MVILGRILVFFGLVAILHAGYSAVQCRTYYKLLEEEFPGLPADVCIQCIIGLLIGCLGVARVSGDFKEIRAAAEMANKSWESLGNRPSFYTYSHRGKVLFVNNE</sequence>
<keyword evidence="9" id="KW-0732">Signal</keyword>
<dbReference type="GO" id="GO:0000139">
    <property type="term" value="C:Golgi membrane"/>
    <property type="evidence" value="ECO:0007669"/>
    <property type="project" value="UniProtKB-SubCell"/>
</dbReference>
<dbReference type="GO" id="GO:0022890">
    <property type="term" value="F:inorganic cation transmembrane transporter activity"/>
    <property type="evidence" value="ECO:0007669"/>
    <property type="project" value="TreeGrafter"/>
</dbReference>
<keyword evidence="11" id="KW-1185">Reference proteome</keyword>
<reference evidence="10" key="2">
    <citation type="journal article" date="2023" name="Science">
        <title>Genomic signatures of disease resistance in endangered staghorn corals.</title>
        <authorList>
            <person name="Vollmer S.V."/>
            <person name="Selwyn J.D."/>
            <person name="Despard B.A."/>
            <person name="Roesel C.L."/>
        </authorList>
    </citation>
    <scope>NUCLEOTIDE SEQUENCE</scope>
    <source>
        <strain evidence="10">K2</strain>
    </source>
</reference>
<reference evidence="10" key="1">
    <citation type="journal article" date="2023" name="G3 (Bethesda)">
        <title>Whole genome assembly and annotation of the endangered Caribbean coral Acropora cervicornis.</title>
        <authorList>
            <person name="Selwyn J.D."/>
            <person name="Vollmer S.V."/>
        </authorList>
    </citation>
    <scope>NUCLEOTIDE SEQUENCE</scope>
    <source>
        <strain evidence="10">K2</strain>
    </source>
</reference>
<comment type="similarity">
    <text evidence="2 8">Belongs to the membrane magnesium transporter (TC 1.A.67) family.</text>
</comment>
<dbReference type="InterPro" id="IPR018937">
    <property type="entry name" value="MMgT"/>
</dbReference>
<feature type="transmembrane region" description="Helical" evidence="8">
    <location>
        <begin position="38"/>
        <end position="60"/>
    </location>
</feature>
<comment type="function">
    <text evidence="8">Part of the endoplasmic reticulum membrane protein complex (EMC) that enables the energy-independent insertion into endoplasmic reticulum membranes of newly synthesized membrane proteins. May be involved in Mg(2+) transport.</text>
</comment>
<evidence type="ECO:0000313" key="11">
    <source>
        <dbReference type="Proteomes" id="UP001249851"/>
    </source>
</evidence>
<dbReference type="EMBL" id="JARQWQ010000016">
    <property type="protein sequence ID" value="KAK2566784.1"/>
    <property type="molecule type" value="Genomic_DNA"/>
</dbReference>
<name>A0AAD9QSX8_ACRCE</name>
<feature type="signal peptide" evidence="9">
    <location>
        <begin position="1"/>
        <end position="19"/>
    </location>
</feature>
<evidence type="ECO:0000256" key="2">
    <source>
        <dbReference type="ARBA" id="ARBA00006109"/>
    </source>
</evidence>
<keyword evidence="8" id="KW-0333">Golgi apparatus</keyword>
<dbReference type="GO" id="GO:0072546">
    <property type="term" value="C:EMC complex"/>
    <property type="evidence" value="ECO:0007669"/>
    <property type="project" value="UniProtKB-UniRule"/>
</dbReference>
<evidence type="ECO:0000256" key="5">
    <source>
        <dbReference type="ARBA" id="ARBA00022824"/>
    </source>
</evidence>
<keyword evidence="8" id="KW-0460">Magnesium</keyword>
<keyword evidence="8" id="KW-0967">Endosome</keyword>
<keyword evidence="8" id="KW-0813">Transport</keyword>
<dbReference type="Proteomes" id="UP001249851">
    <property type="component" value="Unassembled WGS sequence"/>
</dbReference>
<dbReference type="Pfam" id="PF10270">
    <property type="entry name" value="MMgT"/>
    <property type="match status" value="1"/>
</dbReference>
<comment type="caution">
    <text evidence="10">The sequence shown here is derived from an EMBL/GenBank/DDBJ whole genome shotgun (WGS) entry which is preliminary data.</text>
</comment>
<feature type="chain" id="PRO_5041948545" description="Membrane magnesium transporter" evidence="9">
    <location>
        <begin position="20"/>
        <end position="104"/>
    </location>
</feature>
<evidence type="ECO:0000256" key="3">
    <source>
        <dbReference type="ARBA" id="ARBA00011276"/>
    </source>
</evidence>